<sequence length="244" mass="27541">MANYVNHQSYASNKGRPGGGIANNNIKPPHASQDHIIAERKRREKLSQRFIALSAIVPNLKKVDALEDKLAKKSTVVESAIFVKKSLLILDELKNNGSSHNSSNKDDDESNNVDHWQQPLPEIEVRVCGKNVLIRIHCDKNKCVLVNALSLLEDNLNLTVTNSNLMPFADSSLHITIVAQASFCCRKHLELTLSSSEESQEEHANIFFQHDLKDNNQLRDLIQEFSEGIQAIDLKDDYSKYYLH</sequence>
<dbReference type="Gene3D" id="4.10.280.10">
    <property type="entry name" value="Helix-loop-helix DNA-binding domain"/>
    <property type="match status" value="1"/>
</dbReference>
<evidence type="ECO:0000256" key="3">
    <source>
        <dbReference type="SAM" id="MobiDB-lite"/>
    </source>
</evidence>
<keyword evidence="2" id="KW-0804">Transcription</keyword>
<dbReference type="InterPro" id="IPR011598">
    <property type="entry name" value="bHLH_dom"/>
</dbReference>
<comment type="caution">
    <text evidence="5">The sequence shown here is derived from an EMBL/GenBank/DDBJ whole genome shotgun (WGS) entry which is preliminary data.</text>
</comment>
<dbReference type="PANTHER" id="PTHR45959">
    <property type="entry name" value="BHLH TRANSCRIPTION FACTOR"/>
    <property type="match status" value="1"/>
</dbReference>
<dbReference type="PANTHER" id="PTHR45959:SF2">
    <property type="entry name" value="BHLH TRANSCRIPTION FACTOR"/>
    <property type="match status" value="1"/>
</dbReference>
<feature type="region of interest" description="Disordered" evidence="3">
    <location>
        <begin position="1"/>
        <end position="31"/>
    </location>
</feature>
<organism evidence="5 6">
    <name type="scientific">Stephania japonica</name>
    <dbReference type="NCBI Taxonomy" id="461633"/>
    <lineage>
        <taxon>Eukaryota</taxon>
        <taxon>Viridiplantae</taxon>
        <taxon>Streptophyta</taxon>
        <taxon>Embryophyta</taxon>
        <taxon>Tracheophyta</taxon>
        <taxon>Spermatophyta</taxon>
        <taxon>Magnoliopsida</taxon>
        <taxon>Ranunculales</taxon>
        <taxon>Menispermaceae</taxon>
        <taxon>Menispermoideae</taxon>
        <taxon>Cissampelideae</taxon>
        <taxon>Stephania</taxon>
    </lineage>
</organism>
<keyword evidence="6" id="KW-1185">Reference proteome</keyword>
<dbReference type="InterPro" id="IPR052610">
    <property type="entry name" value="bHLH_transcription_regulator"/>
</dbReference>
<accession>A0AAP0ESR9</accession>
<evidence type="ECO:0000256" key="2">
    <source>
        <dbReference type="ARBA" id="ARBA00023163"/>
    </source>
</evidence>
<reference evidence="5 6" key="1">
    <citation type="submission" date="2024-01" db="EMBL/GenBank/DDBJ databases">
        <title>Genome assemblies of Stephania.</title>
        <authorList>
            <person name="Yang L."/>
        </authorList>
    </citation>
    <scope>NUCLEOTIDE SEQUENCE [LARGE SCALE GENOMIC DNA]</scope>
    <source>
        <strain evidence="5">QJT</strain>
        <tissue evidence="5">Leaf</tissue>
    </source>
</reference>
<keyword evidence="1" id="KW-0805">Transcription regulation</keyword>
<dbReference type="Proteomes" id="UP001417504">
    <property type="component" value="Unassembled WGS sequence"/>
</dbReference>
<proteinExistence type="predicted"/>
<feature type="compositionally biased region" description="Polar residues" evidence="3">
    <location>
        <begin position="1"/>
        <end position="12"/>
    </location>
</feature>
<evidence type="ECO:0000259" key="4">
    <source>
        <dbReference type="PROSITE" id="PS50888"/>
    </source>
</evidence>
<evidence type="ECO:0000256" key="1">
    <source>
        <dbReference type="ARBA" id="ARBA00023015"/>
    </source>
</evidence>
<dbReference type="InterPro" id="IPR036638">
    <property type="entry name" value="HLH_DNA-bd_sf"/>
</dbReference>
<dbReference type="SUPFAM" id="SSF47459">
    <property type="entry name" value="HLH, helix-loop-helix DNA-binding domain"/>
    <property type="match status" value="1"/>
</dbReference>
<gene>
    <name evidence="5" type="ORF">Sjap_021515</name>
</gene>
<dbReference type="GO" id="GO:0046983">
    <property type="term" value="F:protein dimerization activity"/>
    <property type="evidence" value="ECO:0007669"/>
    <property type="project" value="InterPro"/>
</dbReference>
<feature type="domain" description="BHLH" evidence="4">
    <location>
        <begin position="30"/>
        <end position="86"/>
    </location>
</feature>
<name>A0AAP0ESR9_9MAGN</name>
<dbReference type="AlphaFoldDB" id="A0AAP0ESR9"/>
<dbReference type="EMBL" id="JBBNAE010000009">
    <property type="protein sequence ID" value="KAK9096018.1"/>
    <property type="molecule type" value="Genomic_DNA"/>
</dbReference>
<protein>
    <recommendedName>
        <fullName evidence="4">BHLH domain-containing protein</fullName>
    </recommendedName>
</protein>
<evidence type="ECO:0000313" key="6">
    <source>
        <dbReference type="Proteomes" id="UP001417504"/>
    </source>
</evidence>
<evidence type="ECO:0000313" key="5">
    <source>
        <dbReference type="EMBL" id="KAK9096018.1"/>
    </source>
</evidence>
<dbReference type="PROSITE" id="PS50888">
    <property type="entry name" value="BHLH"/>
    <property type="match status" value="1"/>
</dbReference>